<feature type="signal peptide" evidence="1">
    <location>
        <begin position="1"/>
        <end position="24"/>
    </location>
</feature>
<gene>
    <name evidence="2" type="ORF">NCTC12219_00194</name>
</gene>
<proteinExistence type="predicted"/>
<dbReference type="EMBL" id="UGHX01000001">
    <property type="protein sequence ID" value="STP10335.1"/>
    <property type="molecule type" value="Genomic_DNA"/>
</dbReference>
<evidence type="ECO:0000313" key="3">
    <source>
        <dbReference type="Proteomes" id="UP000255103"/>
    </source>
</evidence>
<dbReference type="RefSeq" id="WP_258864687.1">
    <property type="nucleotide sequence ID" value="NZ_UGHX01000001.1"/>
</dbReference>
<name>A0A377JSV6_9HELI</name>
<evidence type="ECO:0008006" key="4">
    <source>
        <dbReference type="Google" id="ProtNLM"/>
    </source>
</evidence>
<sequence length="107" mass="11553">MSKKLIKCLVSVLMCGATFNVALANEMPTCQEAADSMLGYGESGDCLYQYSGAKMLSVDRASGVVTCQAVMSRECPDMPGENTSGETIKFTAQYGIVTYQIYDDEGY</sequence>
<reference evidence="2 3" key="1">
    <citation type="submission" date="2018-06" db="EMBL/GenBank/DDBJ databases">
        <authorList>
            <consortium name="Pathogen Informatics"/>
            <person name="Doyle S."/>
        </authorList>
    </citation>
    <scope>NUCLEOTIDE SEQUENCE [LARGE SCALE GENOMIC DNA]</scope>
    <source>
        <strain evidence="2 3">NCTC12219</strain>
    </source>
</reference>
<dbReference type="Proteomes" id="UP000255103">
    <property type="component" value="Unassembled WGS sequence"/>
</dbReference>
<feature type="chain" id="PRO_5017060562" description="Secreted protein" evidence="1">
    <location>
        <begin position="25"/>
        <end position="107"/>
    </location>
</feature>
<dbReference type="AlphaFoldDB" id="A0A377JSV6"/>
<organism evidence="2 3">
    <name type="scientific">Helicobacter cinaedi</name>
    <dbReference type="NCBI Taxonomy" id="213"/>
    <lineage>
        <taxon>Bacteria</taxon>
        <taxon>Pseudomonadati</taxon>
        <taxon>Campylobacterota</taxon>
        <taxon>Epsilonproteobacteria</taxon>
        <taxon>Campylobacterales</taxon>
        <taxon>Helicobacteraceae</taxon>
        <taxon>Helicobacter</taxon>
    </lineage>
</organism>
<evidence type="ECO:0000313" key="2">
    <source>
        <dbReference type="EMBL" id="STP10335.1"/>
    </source>
</evidence>
<accession>A0A377JSV6</accession>
<evidence type="ECO:0000256" key="1">
    <source>
        <dbReference type="SAM" id="SignalP"/>
    </source>
</evidence>
<keyword evidence="1" id="KW-0732">Signal</keyword>
<protein>
    <recommendedName>
        <fullName evidence="4">Secreted protein</fullName>
    </recommendedName>
</protein>